<accession>W9SD11</accession>
<sequence>MLDHHELLRNHPLACQLDASKFQTDKRDDQGTTQSMMCWVFKGESMAAHMVTVVII</sequence>
<keyword evidence="2" id="KW-1185">Reference proteome</keyword>
<dbReference type="Proteomes" id="UP000030645">
    <property type="component" value="Unassembled WGS sequence"/>
</dbReference>
<gene>
    <name evidence="1" type="ORF">L484_001799</name>
</gene>
<reference evidence="2" key="1">
    <citation type="submission" date="2013-01" db="EMBL/GenBank/DDBJ databases">
        <title>Draft Genome Sequence of a Mulberry Tree, Morus notabilis C.K. Schneid.</title>
        <authorList>
            <person name="He N."/>
            <person name="Zhao S."/>
        </authorList>
    </citation>
    <scope>NUCLEOTIDE SEQUENCE</scope>
</reference>
<organism evidence="1 2">
    <name type="scientific">Morus notabilis</name>
    <dbReference type="NCBI Taxonomy" id="981085"/>
    <lineage>
        <taxon>Eukaryota</taxon>
        <taxon>Viridiplantae</taxon>
        <taxon>Streptophyta</taxon>
        <taxon>Embryophyta</taxon>
        <taxon>Tracheophyta</taxon>
        <taxon>Spermatophyta</taxon>
        <taxon>Magnoliopsida</taxon>
        <taxon>eudicotyledons</taxon>
        <taxon>Gunneridae</taxon>
        <taxon>Pentapetalae</taxon>
        <taxon>rosids</taxon>
        <taxon>fabids</taxon>
        <taxon>Rosales</taxon>
        <taxon>Moraceae</taxon>
        <taxon>Moreae</taxon>
        <taxon>Morus</taxon>
    </lineage>
</organism>
<evidence type="ECO:0000313" key="2">
    <source>
        <dbReference type="Proteomes" id="UP000030645"/>
    </source>
</evidence>
<name>W9SD11_9ROSA</name>
<dbReference type="AlphaFoldDB" id="W9SD11"/>
<protein>
    <submittedName>
        <fullName evidence="1">Uncharacterized protein</fullName>
    </submittedName>
</protein>
<proteinExistence type="predicted"/>
<dbReference type="EMBL" id="KE345974">
    <property type="protein sequence ID" value="EXC22696.1"/>
    <property type="molecule type" value="Genomic_DNA"/>
</dbReference>
<evidence type="ECO:0000313" key="1">
    <source>
        <dbReference type="EMBL" id="EXC22696.1"/>
    </source>
</evidence>